<sequence>LRKMINRTACKDLHKQIVVVADGNIVMLPPIEGLIVLNILSWGGGANPWGVEKDDVFAKPTHYDGLLEVVGISGVVHMGQIYSGLGTGIRLAQAGHLKILLKTELPIQIDGEPFIHPAGQIVVLRSALRVSIKLSNRVVSCRVCDQTVQCTIAVLPQARWFGVSNPTTIAQLA</sequence>
<proteinExistence type="predicted"/>
<evidence type="ECO:0000313" key="7">
    <source>
        <dbReference type="WBParaSite" id="ECPE_0001334601-mRNA-1"/>
    </source>
</evidence>
<protein>
    <submittedName>
        <fullName evidence="7">DAGKa domain-containing protein</fullName>
    </submittedName>
</protein>
<dbReference type="Pfam" id="PF00609">
    <property type="entry name" value="DAGK_acc"/>
    <property type="match status" value="1"/>
</dbReference>
<dbReference type="SMART" id="SM00045">
    <property type="entry name" value="DAGKa"/>
    <property type="match status" value="1"/>
</dbReference>
<evidence type="ECO:0000256" key="4">
    <source>
        <dbReference type="ARBA" id="ARBA00022777"/>
    </source>
</evidence>
<dbReference type="PANTHER" id="PTHR11255:SF54">
    <property type="entry name" value="DIACYLGLYCEROL KINASE THETA"/>
    <property type="match status" value="1"/>
</dbReference>
<dbReference type="WBParaSite" id="ECPE_0001334601-mRNA-1">
    <property type="protein sequence ID" value="ECPE_0001334601-mRNA-1"/>
    <property type="gene ID" value="ECPE_0001334601"/>
</dbReference>
<accession>A0A183B272</accession>
<dbReference type="GO" id="GO:0005524">
    <property type="term" value="F:ATP binding"/>
    <property type="evidence" value="ECO:0007669"/>
    <property type="project" value="UniProtKB-KW"/>
</dbReference>
<dbReference type="GO" id="GO:0016020">
    <property type="term" value="C:membrane"/>
    <property type="evidence" value="ECO:0007669"/>
    <property type="project" value="UniProtKB-SubCell"/>
</dbReference>
<evidence type="ECO:0000256" key="3">
    <source>
        <dbReference type="ARBA" id="ARBA00022771"/>
    </source>
</evidence>
<dbReference type="GO" id="GO:0007200">
    <property type="term" value="P:phospholipase C-activating G protein-coupled receptor signaling pathway"/>
    <property type="evidence" value="ECO:0007669"/>
    <property type="project" value="InterPro"/>
</dbReference>
<dbReference type="InterPro" id="IPR037607">
    <property type="entry name" value="DGK"/>
</dbReference>
<keyword evidence="3" id="KW-0479">Metal-binding</keyword>
<evidence type="ECO:0000256" key="1">
    <source>
        <dbReference type="ARBA" id="ARBA00022679"/>
    </source>
</evidence>
<dbReference type="AlphaFoldDB" id="A0A183B272"/>
<dbReference type="GO" id="GO:0008270">
    <property type="term" value="F:zinc ion binding"/>
    <property type="evidence" value="ECO:0007669"/>
    <property type="project" value="UniProtKB-KW"/>
</dbReference>
<feature type="domain" description="Diacylglycerol kinase accessory" evidence="6">
    <location>
        <begin position="1"/>
        <end position="113"/>
    </location>
</feature>
<keyword evidence="4" id="KW-0418">Kinase</keyword>
<dbReference type="GO" id="GO:0004143">
    <property type="term" value="F:ATP-dependent diacylglycerol kinase activity"/>
    <property type="evidence" value="ECO:0007669"/>
    <property type="project" value="InterPro"/>
</dbReference>
<name>A0A183B272_9TREM</name>
<keyword evidence="3" id="KW-0863">Zinc-finger</keyword>
<organism evidence="7">
    <name type="scientific">Echinostoma caproni</name>
    <dbReference type="NCBI Taxonomy" id="27848"/>
    <lineage>
        <taxon>Eukaryota</taxon>
        <taxon>Metazoa</taxon>
        <taxon>Spiralia</taxon>
        <taxon>Lophotrochozoa</taxon>
        <taxon>Platyhelminthes</taxon>
        <taxon>Trematoda</taxon>
        <taxon>Digenea</taxon>
        <taxon>Plagiorchiida</taxon>
        <taxon>Echinostomata</taxon>
        <taxon>Echinostomatoidea</taxon>
        <taxon>Echinostomatidae</taxon>
        <taxon>Echinostoma</taxon>
    </lineage>
</organism>
<keyword evidence="5" id="KW-0067">ATP-binding</keyword>
<keyword evidence="3" id="KW-0862">Zinc</keyword>
<evidence type="ECO:0000256" key="2">
    <source>
        <dbReference type="ARBA" id="ARBA00022741"/>
    </source>
</evidence>
<dbReference type="InterPro" id="IPR016064">
    <property type="entry name" value="NAD/diacylglycerol_kinase_sf"/>
</dbReference>
<evidence type="ECO:0000256" key="5">
    <source>
        <dbReference type="ARBA" id="ARBA00022840"/>
    </source>
</evidence>
<dbReference type="Gene3D" id="2.60.200.40">
    <property type="match status" value="1"/>
</dbReference>
<reference evidence="7" key="1">
    <citation type="submission" date="2016-06" db="UniProtKB">
        <authorList>
            <consortium name="WormBaseParasite"/>
        </authorList>
    </citation>
    <scope>IDENTIFICATION</scope>
</reference>
<dbReference type="SUPFAM" id="SSF111331">
    <property type="entry name" value="NAD kinase/diacylglycerol kinase-like"/>
    <property type="match status" value="1"/>
</dbReference>
<keyword evidence="1" id="KW-0808">Transferase</keyword>
<dbReference type="PANTHER" id="PTHR11255">
    <property type="entry name" value="DIACYLGLYCEROL KINASE"/>
    <property type="match status" value="1"/>
</dbReference>
<evidence type="ECO:0000259" key="6">
    <source>
        <dbReference type="SMART" id="SM00045"/>
    </source>
</evidence>
<dbReference type="InterPro" id="IPR000756">
    <property type="entry name" value="Diacylglycerol_kin_accessory"/>
</dbReference>
<keyword evidence="2" id="KW-0547">Nucleotide-binding</keyword>